<organism evidence="3 4">
    <name type="scientific">Plasmopara halstedii</name>
    <name type="common">Downy mildew of sunflower</name>
    <dbReference type="NCBI Taxonomy" id="4781"/>
    <lineage>
        <taxon>Eukaryota</taxon>
        <taxon>Sar</taxon>
        <taxon>Stramenopiles</taxon>
        <taxon>Oomycota</taxon>
        <taxon>Peronosporomycetes</taxon>
        <taxon>Peronosporales</taxon>
        <taxon>Peronosporaceae</taxon>
        <taxon>Plasmopara</taxon>
    </lineage>
</organism>
<proteinExistence type="inferred from homology"/>
<dbReference type="InterPro" id="IPR000560">
    <property type="entry name" value="His_Pase_clade-2"/>
</dbReference>
<dbReference type="InterPro" id="IPR050645">
    <property type="entry name" value="Histidine_acid_phosphatase"/>
</dbReference>
<dbReference type="InterPro" id="IPR029033">
    <property type="entry name" value="His_PPase_superfam"/>
</dbReference>
<protein>
    <submittedName>
        <fullName evidence="3">Lysosomal &amp; prostatic acid phosphatases</fullName>
    </submittedName>
</protein>
<accession>A0A0N7L4N6</accession>
<dbReference type="EMBL" id="CCYD01000363">
    <property type="protein sequence ID" value="CEG39179.1"/>
    <property type="molecule type" value="Genomic_DNA"/>
</dbReference>
<dbReference type="OrthoDB" id="10257284at2759"/>
<dbReference type="PROSITE" id="PS00616">
    <property type="entry name" value="HIS_ACID_PHOSPHAT_1"/>
    <property type="match status" value="1"/>
</dbReference>
<reference evidence="4" key="1">
    <citation type="submission" date="2014-09" db="EMBL/GenBank/DDBJ databases">
        <authorList>
            <person name="Sharma Rahul"/>
            <person name="Thines Marco"/>
        </authorList>
    </citation>
    <scope>NUCLEOTIDE SEQUENCE [LARGE SCALE GENOMIC DNA]</scope>
</reference>
<evidence type="ECO:0000256" key="2">
    <source>
        <dbReference type="ARBA" id="ARBA00022801"/>
    </source>
</evidence>
<comment type="similarity">
    <text evidence="1">Belongs to the histidine acid phosphatase family.</text>
</comment>
<dbReference type="Gene3D" id="3.40.50.1240">
    <property type="entry name" value="Phosphoglycerate mutase-like"/>
    <property type="match status" value="1"/>
</dbReference>
<dbReference type="STRING" id="4781.A0A0N7L4N6"/>
<dbReference type="Pfam" id="PF00328">
    <property type="entry name" value="His_Phos_2"/>
    <property type="match status" value="1"/>
</dbReference>
<dbReference type="Proteomes" id="UP000054928">
    <property type="component" value="Unassembled WGS sequence"/>
</dbReference>
<dbReference type="PANTHER" id="PTHR11567">
    <property type="entry name" value="ACID PHOSPHATASE-RELATED"/>
    <property type="match status" value="1"/>
</dbReference>
<name>A0A0N7L4N6_PLAHL</name>
<dbReference type="PANTHER" id="PTHR11567:SF110">
    <property type="entry name" value="2-PHOSPHOXYLOSE PHOSPHATASE 1"/>
    <property type="match status" value="1"/>
</dbReference>
<keyword evidence="2" id="KW-0378">Hydrolase</keyword>
<dbReference type="SUPFAM" id="SSF53254">
    <property type="entry name" value="Phosphoglycerate mutase-like"/>
    <property type="match status" value="1"/>
</dbReference>
<evidence type="ECO:0000313" key="3">
    <source>
        <dbReference type="EMBL" id="CEG39179.1"/>
    </source>
</evidence>
<dbReference type="CDD" id="cd07061">
    <property type="entry name" value="HP_HAP_like"/>
    <property type="match status" value="1"/>
</dbReference>
<dbReference type="RefSeq" id="XP_024575548.1">
    <property type="nucleotide sequence ID" value="XM_024724698.1"/>
</dbReference>
<evidence type="ECO:0000313" key="4">
    <source>
        <dbReference type="Proteomes" id="UP000054928"/>
    </source>
</evidence>
<keyword evidence="4" id="KW-1185">Reference proteome</keyword>
<dbReference type="GO" id="GO:0016791">
    <property type="term" value="F:phosphatase activity"/>
    <property type="evidence" value="ECO:0007669"/>
    <property type="project" value="TreeGrafter"/>
</dbReference>
<dbReference type="InterPro" id="IPR033379">
    <property type="entry name" value="Acid_Pase_AS"/>
</dbReference>
<dbReference type="GeneID" id="36404289"/>
<evidence type="ECO:0000256" key="1">
    <source>
        <dbReference type="ARBA" id="ARBA00005375"/>
    </source>
</evidence>
<dbReference type="AlphaFoldDB" id="A0A0N7L4N6"/>
<sequence>MAPRPKSPASLSLINQADNLECANENDLTLYHVLVLFRHGDRSPISRNVSTKVKMTQIDTEFWASRLADLSVVDALNSGTQVVTFHNGRCSEESCYGQDFKMPPPPKQGGRWPCGQLTAKGIDMMKKKGECLRERYKNLLNHMEDPTQQVYVESTNIRRTIRSAQSLLAGLFPDYFTNVDAEKKLAIRKNLESQETQHSVLINGEMKKQEVFVIHADDSNSLVPQHSNELYTDLGKILDAEIKMHGPPGFHEALQKVSTIIGAGSDKLIGWTRCKC</sequence>